<feature type="compositionally biased region" description="Low complexity" evidence="1">
    <location>
        <begin position="196"/>
        <end position="216"/>
    </location>
</feature>
<feature type="compositionally biased region" description="Basic and acidic residues" evidence="1">
    <location>
        <begin position="140"/>
        <end position="149"/>
    </location>
</feature>
<proteinExistence type="predicted"/>
<name>A0ABQ4C8H2_9ACTN</name>
<evidence type="ECO:0000313" key="3">
    <source>
        <dbReference type="Proteomes" id="UP000624325"/>
    </source>
</evidence>
<feature type="compositionally biased region" description="Low complexity" evidence="1">
    <location>
        <begin position="232"/>
        <end position="271"/>
    </location>
</feature>
<organism evidence="2 3">
    <name type="scientific">Asanoa iriomotensis</name>
    <dbReference type="NCBI Taxonomy" id="234613"/>
    <lineage>
        <taxon>Bacteria</taxon>
        <taxon>Bacillati</taxon>
        <taxon>Actinomycetota</taxon>
        <taxon>Actinomycetes</taxon>
        <taxon>Micromonosporales</taxon>
        <taxon>Micromonosporaceae</taxon>
        <taxon>Asanoa</taxon>
    </lineage>
</organism>
<dbReference type="EMBL" id="BONC01000041">
    <property type="protein sequence ID" value="GIF59067.1"/>
    <property type="molecule type" value="Genomic_DNA"/>
</dbReference>
<accession>A0ABQ4C8H2</accession>
<dbReference type="Proteomes" id="UP000624325">
    <property type="component" value="Unassembled WGS sequence"/>
</dbReference>
<evidence type="ECO:0000256" key="1">
    <source>
        <dbReference type="SAM" id="MobiDB-lite"/>
    </source>
</evidence>
<protein>
    <submittedName>
        <fullName evidence="2">Uncharacterized protein</fullName>
    </submittedName>
</protein>
<feature type="compositionally biased region" description="Low complexity" evidence="1">
    <location>
        <begin position="312"/>
        <end position="345"/>
    </location>
</feature>
<gene>
    <name evidence="2" type="ORF">Air01nite_51620</name>
</gene>
<feature type="compositionally biased region" description="Low complexity" evidence="1">
    <location>
        <begin position="167"/>
        <end position="187"/>
    </location>
</feature>
<reference evidence="2 3" key="1">
    <citation type="submission" date="2021-01" db="EMBL/GenBank/DDBJ databases">
        <title>Whole genome shotgun sequence of Asanoa iriomotensis NBRC 100142.</title>
        <authorList>
            <person name="Komaki H."/>
            <person name="Tamura T."/>
        </authorList>
    </citation>
    <scope>NUCLEOTIDE SEQUENCE [LARGE SCALE GENOMIC DNA]</scope>
    <source>
        <strain evidence="2 3">NBRC 100142</strain>
    </source>
</reference>
<keyword evidence="3" id="KW-1185">Reference proteome</keyword>
<evidence type="ECO:0000313" key="2">
    <source>
        <dbReference type="EMBL" id="GIF59067.1"/>
    </source>
</evidence>
<sequence>MSAAATETSTAKTAAGEAAAAEPPTAKAAPKTAAPAKRTPTARANTDQPDAVKDPEPGGATPAKTTRPRKEAVAASAAPVPDQATPAKRAKKATAKQTSPAGNNDAAESATERRAGAATSPTASAEPVVKTGASVPAREAVGERSDHAAEGSGQEQPSTSDQSNGIPAVAQPDPAAPALATDSPAPAQTEPTAVIPAATHGPTATAPSVATPTGATEPSLKAEAPAPRRDAAPYSAAESVATTDADADVVAGARPEPAALAPAVPAESAASVQTEPAASAEFEETATHKGSEESVSATDPSSDAVAVGEPKPATSAAAVPTEPAETDPAAAAATPAPAPASTAAPEMVAKATATSQHPAEPPAPDADPDLPRSLRQLPEIAAVAAVKRFNPQAAHWAAHLRATYPTATPDGLARLAQRRFTRRSTATGAAASLATGWSAAADLAGTSWVNAELITHIAAAYGKQATAIDLLVLTGVHQNDESARAAIDGQKGHSASRAPITAAGKTATWAALKILARWWPGLAVTGGAAAASLNTERVAARAVQRFRAS</sequence>
<comment type="caution">
    <text evidence="2">The sequence shown here is derived from an EMBL/GenBank/DDBJ whole genome shotgun (WGS) entry which is preliminary data.</text>
</comment>
<feature type="compositionally biased region" description="Polar residues" evidence="1">
    <location>
        <begin position="153"/>
        <end position="165"/>
    </location>
</feature>
<feature type="region of interest" description="Disordered" evidence="1">
    <location>
        <begin position="1"/>
        <end position="372"/>
    </location>
</feature>
<feature type="compositionally biased region" description="Low complexity" evidence="1">
    <location>
        <begin position="1"/>
        <end position="44"/>
    </location>
</feature>